<dbReference type="InterPro" id="IPR013830">
    <property type="entry name" value="SGNH_hydro"/>
</dbReference>
<evidence type="ECO:0000259" key="1">
    <source>
        <dbReference type="Pfam" id="PF13472"/>
    </source>
</evidence>
<dbReference type="GO" id="GO:0004622">
    <property type="term" value="F:phosphatidylcholine lysophospholipase activity"/>
    <property type="evidence" value="ECO:0007669"/>
    <property type="project" value="TreeGrafter"/>
</dbReference>
<dbReference type="EMBL" id="RCNR01000019">
    <property type="protein sequence ID" value="MUH36478.1"/>
    <property type="molecule type" value="Genomic_DNA"/>
</dbReference>
<dbReference type="InterPro" id="IPR036514">
    <property type="entry name" value="SGNH_hydro_sf"/>
</dbReference>
<accession>A0A7X2ZU70</accession>
<dbReference type="InterPro" id="IPR051532">
    <property type="entry name" value="Ester_Hydrolysis_Enzymes"/>
</dbReference>
<dbReference type="Gene3D" id="3.40.50.1110">
    <property type="entry name" value="SGNH hydrolase"/>
    <property type="match status" value="1"/>
</dbReference>
<dbReference type="AlphaFoldDB" id="A0A7X2ZU70"/>
<dbReference type="Pfam" id="PF13472">
    <property type="entry name" value="Lipase_GDSL_2"/>
    <property type="match status" value="1"/>
</dbReference>
<keyword evidence="3" id="KW-1185">Reference proteome</keyword>
<evidence type="ECO:0000313" key="2">
    <source>
        <dbReference type="EMBL" id="MUH36478.1"/>
    </source>
</evidence>
<reference evidence="2 3" key="1">
    <citation type="journal article" date="2019" name="Mar. Drugs">
        <title>Comparative Genomics and CAZyme Genome Repertoires of Marine Zobellia amurskyensis KMM 3526(T) and Zobellia laminariae KMM 3676(T).</title>
        <authorList>
            <person name="Chernysheva N."/>
            <person name="Bystritskaya E."/>
            <person name="Stenkova A."/>
            <person name="Golovkin I."/>
            <person name="Nedashkovskaya O."/>
            <person name="Isaeva M."/>
        </authorList>
    </citation>
    <scope>NUCLEOTIDE SEQUENCE [LARGE SCALE GENOMIC DNA]</scope>
    <source>
        <strain evidence="2 3">KMM 3526</strain>
    </source>
</reference>
<dbReference type="PANTHER" id="PTHR30383">
    <property type="entry name" value="THIOESTERASE 1/PROTEASE 1/LYSOPHOSPHOLIPASE L1"/>
    <property type="match status" value="1"/>
</dbReference>
<comment type="caution">
    <text evidence="2">The sequence shown here is derived from an EMBL/GenBank/DDBJ whole genome shotgun (WGS) entry which is preliminary data.</text>
</comment>
<organism evidence="2 3">
    <name type="scientific">Zobellia amurskyensis</name>
    <dbReference type="NCBI Taxonomy" id="248905"/>
    <lineage>
        <taxon>Bacteria</taxon>
        <taxon>Pseudomonadati</taxon>
        <taxon>Bacteroidota</taxon>
        <taxon>Flavobacteriia</taxon>
        <taxon>Flavobacteriales</taxon>
        <taxon>Flavobacteriaceae</taxon>
        <taxon>Zobellia</taxon>
    </lineage>
</organism>
<feature type="domain" description="SGNH hydrolase-type esterase" evidence="1">
    <location>
        <begin position="50"/>
        <end position="208"/>
    </location>
</feature>
<gene>
    <name evidence="2" type="ORF">D9O36_11560</name>
</gene>
<sequence length="267" mass="30462">MIFLMRNFRKNYWQTGRFWNTIQKIRMTFFRGNIVLILLVMLSMPMVFAQTINAGISGNTSVDLLERLETDVLSHEPDFVILMVGTNDMLNSKKLVSYASYEKNLGEIVKKIKQAGAQILMMSPPPVDSVYLYQRHDKTLFKNTPNEKLKIARNIVKKVANESESEYLDLNQVFSKMNLPEHNKDLFFRNERNSGVKDGVHPTALGYRFIAETVFDFLKTNNLIHSNQKIVCFGDSITYGSGVENGGTVVGENYPAVLTSLINENFK</sequence>
<evidence type="ECO:0000313" key="3">
    <source>
        <dbReference type="Proteomes" id="UP000540519"/>
    </source>
</evidence>
<dbReference type="PANTHER" id="PTHR30383:SF5">
    <property type="entry name" value="SGNH HYDROLASE-TYPE ESTERASE DOMAIN-CONTAINING PROTEIN"/>
    <property type="match status" value="1"/>
</dbReference>
<dbReference type="OrthoDB" id="9794725at2"/>
<dbReference type="SUPFAM" id="SSF52266">
    <property type="entry name" value="SGNH hydrolase"/>
    <property type="match status" value="1"/>
</dbReference>
<dbReference type="Proteomes" id="UP000540519">
    <property type="component" value="Unassembled WGS sequence"/>
</dbReference>
<protein>
    <submittedName>
        <fullName evidence="2">Esterase</fullName>
    </submittedName>
</protein>
<name>A0A7X2ZU70_9FLAO</name>
<proteinExistence type="predicted"/>